<dbReference type="GO" id="GO:0003735">
    <property type="term" value="F:structural constituent of ribosome"/>
    <property type="evidence" value="ECO:0007669"/>
    <property type="project" value="InterPro"/>
</dbReference>
<evidence type="ECO:0000259" key="4">
    <source>
        <dbReference type="SMART" id="SM01403"/>
    </source>
</evidence>
<dbReference type="HAMAP" id="MF_00508">
    <property type="entry name" value="Ribosomal_uS10"/>
    <property type="match status" value="1"/>
</dbReference>
<dbReference type="InterPro" id="IPR001848">
    <property type="entry name" value="Ribosomal_uS10"/>
</dbReference>
<keyword evidence="6" id="KW-1185">Reference proteome</keyword>
<feature type="domain" description="Small ribosomal subunit protein uS10" evidence="4">
    <location>
        <begin position="18"/>
        <end position="111"/>
    </location>
</feature>
<dbReference type="AlphaFoldDB" id="A0A1B7TJ27"/>
<keyword evidence="3" id="KW-0687">Ribonucleoprotein</keyword>
<proteinExistence type="inferred from homology"/>
<evidence type="ECO:0000256" key="1">
    <source>
        <dbReference type="ARBA" id="ARBA00007102"/>
    </source>
</evidence>
<gene>
    <name evidence="5" type="ORF">HANVADRAFT_83380</name>
</gene>
<dbReference type="Proteomes" id="UP000092321">
    <property type="component" value="Unassembled WGS sequence"/>
</dbReference>
<protein>
    <submittedName>
        <fullName evidence="5">40S ribosomal protein S20</fullName>
    </submittedName>
</protein>
<evidence type="ECO:0000313" key="6">
    <source>
        <dbReference type="Proteomes" id="UP000092321"/>
    </source>
</evidence>
<sequence>MSEVEKVQDQSDKLYLVKLNMVSNNVKELEAFCTTVSKKFAALSYKKGPIRLPTKILKITTRKTPNGEGSKTWETYEMRVHKRYITGQIPGSAIGQFLSFAVPPSVKVSIDSKEYTPKN</sequence>
<reference evidence="6" key="1">
    <citation type="journal article" date="2016" name="Proc. Natl. Acad. Sci. U.S.A.">
        <title>Comparative genomics of biotechnologically important yeasts.</title>
        <authorList>
            <person name="Riley R."/>
            <person name="Haridas S."/>
            <person name="Wolfe K.H."/>
            <person name="Lopes M.R."/>
            <person name="Hittinger C.T."/>
            <person name="Goeker M."/>
            <person name="Salamov A.A."/>
            <person name="Wisecaver J.H."/>
            <person name="Long T.M."/>
            <person name="Calvey C.H."/>
            <person name="Aerts A.L."/>
            <person name="Barry K.W."/>
            <person name="Choi C."/>
            <person name="Clum A."/>
            <person name="Coughlan A.Y."/>
            <person name="Deshpande S."/>
            <person name="Douglass A.P."/>
            <person name="Hanson S.J."/>
            <person name="Klenk H.-P."/>
            <person name="LaButti K.M."/>
            <person name="Lapidus A."/>
            <person name="Lindquist E.A."/>
            <person name="Lipzen A.M."/>
            <person name="Meier-Kolthoff J.P."/>
            <person name="Ohm R.A."/>
            <person name="Otillar R.P."/>
            <person name="Pangilinan J.L."/>
            <person name="Peng Y."/>
            <person name="Rokas A."/>
            <person name="Rosa C.A."/>
            <person name="Scheuner C."/>
            <person name="Sibirny A.A."/>
            <person name="Slot J.C."/>
            <person name="Stielow J.B."/>
            <person name="Sun H."/>
            <person name="Kurtzman C.P."/>
            <person name="Blackwell M."/>
            <person name="Grigoriev I.V."/>
            <person name="Jeffries T.W."/>
        </authorList>
    </citation>
    <scope>NUCLEOTIDE SEQUENCE [LARGE SCALE GENOMIC DNA]</scope>
    <source>
        <strain evidence="6">NRRL Y-1626</strain>
    </source>
</reference>
<evidence type="ECO:0000256" key="3">
    <source>
        <dbReference type="ARBA" id="ARBA00023274"/>
    </source>
</evidence>
<evidence type="ECO:0000256" key="2">
    <source>
        <dbReference type="ARBA" id="ARBA00022980"/>
    </source>
</evidence>
<accession>A0A1B7TJ27</accession>
<name>A0A1B7TJ27_9ASCO</name>
<dbReference type="SUPFAM" id="SSF54999">
    <property type="entry name" value="Ribosomal protein S10"/>
    <property type="match status" value="1"/>
</dbReference>
<evidence type="ECO:0000313" key="5">
    <source>
        <dbReference type="EMBL" id="OBA28751.1"/>
    </source>
</evidence>
<dbReference type="GO" id="GO:0005840">
    <property type="term" value="C:ribosome"/>
    <property type="evidence" value="ECO:0007669"/>
    <property type="project" value="UniProtKB-KW"/>
</dbReference>
<dbReference type="Gene3D" id="3.30.70.600">
    <property type="entry name" value="Ribosomal protein S10 domain"/>
    <property type="match status" value="1"/>
</dbReference>
<dbReference type="PRINTS" id="PR00971">
    <property type="entry name" value="RIBOSOMALS10"/>
</dbReference>
<dbReference type="GO" id="GO:1990904">
    <property type="term" value="C:ribonucleoprotein complex"/>
    <property type="evidence" value="ECO:0007669"/>
    <property type="project" value="UniProtKB-KW"/>
</dbReference>
<comment type="caution">
    <text evidence="5">The sequence shown here is derived from an EMBL/GenBank/DDBJ whole genome shotgun (WGS) entry which is preliminary data.</text>
</comment>
<dbReference type="EMBL" id="LXPE01000002">
    <property type="protein sequence ID" value="OBA28751.1"/>
    <property type="molecule type" value="Genomic_DNA"/>
</dbReference>
<dbReference type="PANTHER" id="PTHR11700">
    <property type="entry name" value="30S RIBOSOMAL PROTEIN S10 FAMILY MEMBER"/>
    <property type="match status" value="1"/>
</dbReference>
<comment type="similarity">
    <text evidence="1">Belongs to the universal ribosomal protein uS10 family.</text>
</comment>
<dbReference type="InterPro" id="IPR027486">
    <property type="entry name" value="Ribosomal_uS10_dom"/>
</dbReference>
<dbReference type="InterPro" id="IPR036838">
    <property type="entry name" value="Ribosomal_uS10_dom_sf"/>
</dbReference>
<dbReference type="GO" id="GO:0006412">
    <property type="term" value="P:translation"/>
    <property type="evidence" value="ECO:0007669"/>
    <property type="project" value="InterPro"/>
</dbReference>
<keyword evidence="2 5" id="KW-0689">Ribosomal protein</keyword>
<organism evidence="5 6">
    <name type="scientific">Hanseniaspora valbyensis NRRL Y-1626</name>
    <dbReference type="NCBI Taxonomy" id="766949"/>
    <lineage>
        <taxon>Eukaryota</taxon>
        <taxon>Fungi</taxon>
        <taxon>Dikarya</taxon>
        <taxon>Ascomycota</taxon>
        <taxon>Saccharomycotina</taxon>
        <taxon>Saccharomycetes</taxon>
        <taxon>Saccharomycodales</taxon>
        <taxon>Saccharomycodaceae</taxon>
        <taxon>Hanseniaspora</taxon>
    </lineage>
</organism>
<dbReference type="OrthoDB" id="10248551at2759"/>
<dbReference type="SMART" id="SM01403">
    <property type="entry name" value="Ribosomal_S10"/>
    <property type="match status" value="1"/>
</dbReference>
<dbReference type="Pfam" id="PF00338">
    <property type="entry name" value="Ribosomal_S10"/>
    <property type="match status" value="1"/>
</dbReference>